<organism evidence="2 3">
    <name type="scientific">Nitrincola lacisaponensis</name>
    <dbReference type="NCBI Taxonomy" id="267850"/>
    <lineage>
        <taxon>Bacteria</taxon>
        <taxon>Pseudomonadati</taxon>
        <taxon>Pseudomonadota</taxon>
        <taxon>Gammaproteobacteria</taxon>
        <taxon>Oceanospirillales</taxon>
        <taxon>Oceanospirillaceae</taxon>
        <taxon>Nitrincola</taxon>
    </lineage>
</organism>
<protein>
    <submittedName>
        <fullName evidence="2">Uncharacterized protein</fullName>
    </submittedName>
</protein>
<gene>
    <name evidence="2" type="ORF">ADINL_0785</name>
</gene>
<accession>A0A063Y1J2</accession>
<comment type="caution">
    <text evidence="2">The sequence shown here is derived from an EMBL/GenBank/DDBJ whole genome shotgun (WGS) entry which is preliminary data.</text>
</comment>
<name>A0A063Y1J2_9GAMM</name>
<proteinExistence type="predicted"/>
<keyword evidence="1" id="KW-0472">Membrane</keyword>
<dbReference type="Proteomes" id="UP000027318">
    <property type="component" value="Unassembled WGS sequence"/>
</dbReference>
<dbReference type="EMBL" id="JMSZ01000016">
    <property type="protein sequence ID" value="KDE40193.1"/>
    <property type="molecule type" value="Genomic_DNA"/>
</dbReference>
<evidence type="ECO:0000313" key="3">
    <source>
        <dbReference type="Proteomes" id="UP000027318"/>
    </source>
</evidence>
<feature type="transmembrane region" description="Helical" evidence="1">
    <location>
        <begin position="7"/>
        <end position="25"/>
    </location>
</feature>
<evidence type="ECO:0000256" key="1">
    <source>
        <dbReference type="SAM" id="Phobius"/>
    </source>
</evidence>
<dbReference type="AlphaFoldDB" id="A0A063Y1J2"/>
<sequence length="45" mass="5382">MVQCFEIFAWVLMYFFVFCFVYSMSKSMFLLCTDENTKLITVFGT</sequence>
<reference evidence="2 3" key="1">
    <citation type="journal article" date="2005" name="Int. J. Syst. Evol. Microbiol.">
        <title>Nitrincola lacisaponensis gen. nov., sp. nov., a novel alkaliphilic bacterium isolated from an alkaline, saline lake.</title>
        <authorList>
            <person name="Dimitriu P.A."/>
            <person name="Shukla S.K."/>
            <person name="Conradt J."/>
            <person name="Marquez M.C."/>
            <person name="Ventosa A."/>
            <person name="Maglia A."/>
            <person name="Peyton B.M."/>
            <person name="Pinkart H.C."/>
            <person name="Mormile M.R."/>
        </authorList>
    </citation>
    <scope>NUCLEOTIDE SEQUENCE [LARGE SCALE GENOMIC DNA]</scope>
    <source>
        <strain evidence="2 3">4CA</strain>
    </source>
</reference>
<dbReference type="STRING" id="267850.ADINL_0785"/>
<keyword evidence="1" id="KW-1133">Transmembrane helix</keyword>
<evidence type="ECO:0000313" key="2">
    <source>
        <dbReference type="EMBL" id="KDE40193.1"/>
    </source>
</evidence>
<keyword evidence="3" id="KW-1185">Reference proteome</keyword>
<keyword evidence="1" id="KW-0812">Transmembrane</keyword>